<gene>
    <name evidence="2" type="primary">yaiO</name>
    <name evidence="2" type="ORF">GRI40_11085</name>
</gene>
<dbReference type="InterPro" id="IPR030887">
    <property type="entry name" value="Beta-barrel_YaiO"/>
</dbReference>
<sequence length="339" mass="36040">MNKIFASIVALALGAMAASANAQEQAGYEAGVAARLAGRPTEARIMLKSWLQQHPEDVDAQLQLALTDLALGNLDAAEAGFRNVLAQAPDYVDAREGLAAVAARRAVPVAPAGPSLLIEGALSDLQGPASNWREVAVDVEVPAGTRATLGGRAAYFRRFGRDDVELVVRTGFHPSDDLWLRIFAGGTPKADFRPEIELGGGFDLRLSRGAATVLTFDAAYQRFPLQDVVMINPGVVQYLRGGNAWITLRGIASLVDGGPVEVGGLVRGDYVPKENWRLFGGVANGPDTDLGVVTRVTSAFGGLEAPVGHRFSLTGSLSREWRNSGPDRSEVRLGLRARF</sequence>
<dbReference type="AlphaFoldDB" id="A0A6I4TI88"/>
<protein>
    <submittedName>
        <fullName evidence="2">YaiO family outer membrane beta-barrel protein</fullName>
    </submittedName>
</protein>
<dbReference type="OrthoDB" id="8038200at2"/>
<organism evidence="2 3">
    <name type="scientific">Tsuneonella aeria</name>
    <dbReference type="NCBI Taxonomy" id="1837929"/>
    <lineage>
        <taxon>Bacteria</taxon>
        <taxon>Pseudomonadati</taxon>
        <taxon>Pseudomonadota</taxon>
        <taxon>Alphaproteobacteria</taxon>
        <taxon>Sphingomonadales</taxon>
        <taxon>Erythrobacteraceae</taxon>
        <taxon>Tsuneonella</taxon>
    </lineage>
</organism>
<name>A0A6I4TI88_9SPHN</name>
<evidence type="ECO:0000313" key="2">
    <source>
        <dbReference type="EMBL" id="MXO75760.1"/>
    </source>
</evidence>
<keyword evidence="1" id="KW-0732">Signal</keyword>
<feature type="signal peptide" evidence="1">
    <location>
        <begin position="1"/>
        <end position="22"/>
    </location>
</feature>
<evidence type="ECO:0000313" key="3">
    <source>
        <dbReference type="Proteomes" id="UP000439522"/>
    </source>
</evidence>
<accession>A0A6I4TI88</accession>
<reference evidence="2 3" key="1">
    <citation type="submission" date="2019-12" db="EMBL/GenBank/DDBJ databases">
        <title>Genomic-based taxomic classification of the family Erythrobacteraceae.</title>
        <authorList>
            <person name="Xu L."/>
        </authorList>
    </citation>
    <scope>NUCLEOTIDE SEQUENCE [LARGE SCALE GENOMIC DNA]</scope>
    <source>
        <strain evidence="2 3">100921-2</strain>
    </source>
</reference>
<proteinExistence type="predicted"/>
<keyword evidence="3" id="KW-1185">Reference proteome</keyword>
<dbReference type="EMBL" id="WTZA01000002">
    <property type="protein sequence ID" value="MXO75760.1"/>
    <property type="molecule type" value="Genomic_DNA"/>
</dbReference>
<dbReference type="NCBIfam" id="TIGR04390">
    <property type="entry name" value="OMP_YaiO_dom"/>
    <property type="match status" value="1"/>
</dbReference>
<comment type="caution">
    <text evidence="2">The sequence shown here is derived from an EMBL/GenBank/DDBJ whole genome shotgun (WGS) entry which is preliminary data.</text>
</comment>
<dbReference type="Pfam" id="PF14559">
    <property type="entry name" value="TPR_19"/>
    <property type="match status" value="1"/>
</dbReference>
<feature type="chain" id="PRO_5026173111" evidence="1">
    <location>
        <begin position="23"/>
        <end position="339"/>
    </location>
</feature>
<dbReference type="InterPro" id="IPR011990">
    <property type="entry name" value="TPR-like_helical_dom_sf"/>
</dbReference>
<dbReference type="SUPFAM" id="SSF48452">
    <property type="entry name" value="TPR-like"/>
    <property type="match status" value="1"/>
</dbReference>
<dbReference type="Gene3D" id="1.25.40.10">
    <property type="entry name" value="Tetratricopeptide repeat domain"/>
    <property type="match status" value="1"/>
</dbReference>
<dbReference type="RefSeq" id="WP_160611646.1">
    <property type="nucleotide sequence ID" value="NZ_WTZA01000002.1"/>
</dbReference>
<evidence type="ECO:0000256" key="1">
    <source>
        <dbReference type="SAM" id="SignalP"/>
    </source>
</evidence>
<dbReference type="Proteomes" id="UP000439522">
    <property type="component" value="Unassembled WGS sequence"/>
</dbReference>